<evidence type="ECO:0000313" key="2">
    <source>
        <dbReference type="EMBL" id="PWY79722.1"/>
    </source>
</evidence>
<dbReference type="GeneID" id="37070760"/>
<reference evidence="2 3" key="1">
    <citation type="submission" date="2016-12" db="EMBL/GenBank/DDBJ databases">
        <title>The genomes of Aspergillus section Nigri reveals drivers in fungal speciation.</title>
        <authorList>
            <consortium name="DOE Joint Genome Institute"/>
            <person name="Vesth T.C."/>
            <person name="Nybo J."/>
            <person name="Theobald S."/>
            <person name="Brandl J."/>
            <person name="Frisvad J.C."/>
            <person name="Nielsen K.F."/>
            <person name="Lyhne E.K."/>
            <person name="Kogle M.E."/>
            <person name="Kuo A."/>
            <person name="Riley R."/>
            <person name="Clum A."/>
            <person name="Nolan M."/>
            <person name="Lipzen A."/>
            <person name="Salamov A."/>
            <person name="Henrissat B."/>
            <person name="Wiebenga A."/>
            <person name="De Vries R.P."/>
            <person name="Grigoriev I.V."/>
            <person name="Mortensen U.H."/>
            <person name="Andersen M.R."/>
            <person name="Baker S.E."/>
        </authorList>
    </citation>
    <scope>NUCLEOTIDE SEQUENCE [LARGE SCALE GENOMIC DNA]</scope>
    <source>
        <strain evidence="2 3">CBS 117.55</strain>
    </source>
</reference>
<protein>
    <submittedName>
        <fullName evidence="2">Uncharacterized protein</fullName>
    </submittedName>
</protein>
<keyword evidence="3" id="KW-1185">Reference proteome</keyword>
<evidence type="ECO:0000256" key="1">
    <source>
        <dbReference type="SAM" id="MobiDB-lite"/>
    </source>
</evidence>
<dbReference type="EMBL" id="MSFL01000015">
    <property type="protein sequence ID" value="PWY79722.1"/>
    <property type="molecule type" value="Genomic_DNA"/>
</dbReference>
<comment type="caution">
    <text evidence="2">The sequence shown here is derived from an EMBL/GenBank/DDBJ whole genome shotgun (WGS) entry which is preliminary data.</text>
</comment>
<dbReference type="VEuPathDB" id="FungiDB:BO70DRAFT_53995"/>
<dbReference type="Proteomes" id="UP000247233">
    <property type="component" value="Unassembled WGS sequence"/>
</dbReference>
<proteinExistence type="predicted"/>
<organism evidence="2 3">
    <name type="scientific">Aspergillus heteromorphus CBS 117.55</name>
    <dbReference type="NCBI Taxonomy" id="1448321"/>
    <lineage>
        <taxon>Eukaryota</taxon>
        <taxon>Fungi</taxon>
        <taxon>Dikarya</taxon>
        <taxon>Ascomycota</taxon>
        <taxon>Pezizomycotina</taxon>
        <taxon>Eurotiomycetes</taxon>
        <taxon>Eurotiomycetidae</taxon>
        <taxon>Eurotiales</taxon>
        <taxon>Aspergillaceae</taxon>
        <taxon>Aspergillus</taxon>
        <taxon>Aspergillus subgen. Circumdati</taxon>
    </lineage>
</organism>
<dbReference type="AlphaFoldDB" id="A0A317W372"/>
<sequence>MKIHGCLASVFLPNRPRVLLFFFSSLCNSRLSSFHASQLDVSRGCLSWPSLPDLFTSIHPHGQPDSLGRTAAEPTCRPQHSQSHLVIQIPVQHGTVP</sequence>
<evidence type="ECO:0000313" key="3">
    <source>
        <dbReference type="Proteomes" id="UP000247233"/>
    </source>
</evidence>
<gene>
    <name evidence="2" type="ORF">BO70DRAFT_53995</name>
</gene>
<accession>A0A317W372</accession>
<dbReference type="RefSeq" id="XP_025398745.1">
    <property type="nucleotide sequence ID" value="XM_025548523.1"/>
</dbReference>
<name>A0A317W372_9EURO</name>
<feature type="region of interest" description="Disordered" evidence="1">
    <location>
        <begin position="62"/>
        <end position="82"/>
    </location>
</feature>